<reference evidence="1 2" key="1">
    <citation type="journal article" date="2018" name="Mol. Ecol.">
        <title>The obligate alkalophilic soda-lake fungus Sodiomyces alkalinus has shifted to a protein diet.</title>
        <authorList>
            <person name="Grum-Grzhimaylo A.A."/>
            <person name="Falkoski D.L."/>
            <person name="van den Heuvel J."/>
            <person name="Valero-Jimenez C.A."/>
            <person name="Min B."/>
            <person name="Choi I.G."/>
            <person name="Lipzen A."/>
            <person name="Daum C.G."/>
            <person name="Aanen D.K."/>
            <person name="Tsang A."/>
            <person name="Henrissat B."/>
            <person name="Bilanenko E.N."/>
            <person name="de Vries R.P."/>
            <person name="van Kan J.A.L."/>
            <person name="Grigoriev I.V."/>
            <person name="Debets A.J.M."/>
        </authorList>
    </citation>
    <scope>NUCLEOTIDE SEQUENCE [LARGE SCALE GENOMIC DNA]</scope>
    <source>
        <strain evidence="1 2">F11</strain>
    </source>
</reference>
<dbReference type="GeneID" id="39579554"/>
<sequence length="61" mass="7022">MFPVPITLRSHPNFSSSEVLFFYRLSIQYPLLLIPECHPPQKHGKKTEIITKSMPNASLQL</sequence>
<feature type="non-terminal residue" evidence="1">
    <location>
        <position position="61"/>
    </location>
</feature>
<organism evidence="1 2">
    <name type="scientific">Sodiomyces alkalinus (strain CBS 110278 / VKM F-3762 / F11)</name>
    <name type="common">Alkaliphilic filamentous fungus</name>
    <dbReference type="NCBI Taxonomy" id="1314773"/>
    <lineage>
        <taxon>Eukaryota</taxon>
        <taxon>Fungi</taxon>
        <taxon>Dikarya</taxon>
        <taxon>Ascomycota</taxon>
        <taxon>Pezizomycotina</taxon>
        <taxon>Sordariomycetes</taxon>
        <taxon>Hypocreomycetidae</taxon>
        <taxon>Glomerellales</taxon>
        <taxon>Plectosphaerellaceae</taxon>
        <taxon>Sodiomyces</taxon>
    </lineage>
</organism>
<dbReference type="Proteomes" id="UP000272025">
    <property type="component" value="Unassembled WGS sequence"/>
</dbReference>
<proteinExistence type="predicted"/>
<evidence type="ECO:0000313" key="1">
    <source>
        <dbReference type="EMBL" id="ROT40214.1"/>
    </source>
</evidence>
<dbReference type="AlphaFoldDB" id="A0A3N2Q0C2"/>
<dbReference type="RefSeq" id="XP_028468020.1">
    <property type="nucleotide sequence ID" value="XM_028611076.1"/>
</dbReference>
<keyword evidence="2" id="KW-1185">Reference proteome</keyword>
<gene>
    <name evidence="1" type="ORF">SODALDRAFT_329892</name>
</gene>
<accession>A0A3N2Q0C2</accession>
<evidence type="ECO:0000313" key="2">
    <source>
        <dbReference type="Proteomes" id="UP000272025"/>
    </source>
</evidence>
<protein>
    <submittedName>
        <fullName evidence="1">Uncharacterized protein</fullName>
    </submittedName>
</protein>
<dbReference type="EMBL" id="ML119052">
    <property type="protein sequence ID" value="ROT40214.1"/>
    <property type="molecule type" value="Genomic_DNA"/>
</dbReference>
<name>A0A3N2Q0C2_SODAK</name>